<evidence type="ECO:0000313" key="3">
    <source>
        <dbReference type="EMBL" id="OJH34022.1"/>
    </source>
</evidence>
<evidence type="ECO:0000313" key="4">
    <source>
        <dbReference type="Proteomes" id="UP000182229"/>
    </source>
</evidence>
<reference evidence="3 4" key="2">
    <citation type="submission" date="2016-12" db="EMBL/GenBank/DDBJ databases">
        <title>Draft Genome Sequence of Cystobacter ferrugineus Strain Cbfe23.</title>
        <authorList>
            <person name="Akbar S."/>
            <person name="Dowd S.E."/>
            <person name="Stevens D.C."/>
        </authorList>
    </citation>
    <scope>NUCLEOTIDE SEQUENCE [LARGE SCALE GENOMIC DNA]</scope>
    <source>
        <strain evidence="3 4">Cbfe23</strain>
    </source>
</reference>
<dbReference type="OrthoDB" id="5380402at2"/>
<comment type="caution">
    <text evidence="3">The sequence shown here is derived from an EMBL/GenBank/DDBJ whole genome shotgun (WGS) entry which is preliminary data.</text>
</comment>
<dbReference type="SUPFAM" id="SSF48452">
    <property type="entry name" value="TPR-like"/>
    <property type="match status" value="1"/>
</dbReference>
<proteinExistence type="predicted"/>
<keyword evidence="4" id="KW-1185">Reference proteome</keyword>
<accession>A0A1L9AVI5</accession>
<dbReference type="RefSeq" id="WP_071904860.1">
    <property type="nucleotide sequence ID" value="NZ_MPIN01000023.1"/>
</dbReference>
<dbReference type="Gene3D" id="1.25.40.10">
    <property type="entry name" value="Tetratricopeptide repeat domain"/>
    <property type="match status" value="1"/>
</dbReference>
<evidence type="ECO:0000256" key="1">
    <source>
        <dbReference type="SAM" id="MobiDB-lite"/>
    </source>
</evidence>
<protein>
    <submittedName>
        <fullName evidence="3">Uncharacterized protein</fullName>
    </submittedName>
</protein>
<dbReference type="InterPro" id="IPR011990">
    <property type="entry name" value="TPR-like_helical_dom_sf"/>
</dbReference>
<organism evidence="3 4">
    <name type="scientific">Cystobacter ferrugineus</name>
    <dbReference type="NCBI Taxonomy" id="83449"/>
    <lineage>
        <taxon>Bacteria</taxon>
        <taxon>Pseudomonadati</taxon>
        <taxon>Myxococcota</taxon>
        <taxon>Myxococcia</taxon>
        <taxon>Myxococcales</taxon>
        <taxon>Cystobacterineae</taxon>
        <taxon>Archangiaceae</taxon>
        <taxon>Cystobacter</taxon>
    </lineage>
</organism>
<dbReference type="AlphaFoldDB" id="A0A1L9AVI5"/>
<keyword evidence="2" id="KW-1133">Transmembrane helix</keyword>
<gene>
    <name evidence="3" type="ORF">BON30_45250</name>
</gene>
<dbReference type="EMBL" id="MPIN01000023">
    <property type="protein sequence ID" value="OJH34022.1"/>
    <property type="molecule type" value="Genomic_DNA"/>
</dbReference>
<keyword evidence="2" id="KW-0812">Transmembrane</keyword>
<keyword evidence="2" id="KW-0472">Membrane</keyword>
<evidence type="ECO:0000256" key="2">
    <source>
        <dbReference type="SAM" id="Phobius"/>
    </source>
</evidence>
<name>A0A1L9AVI5_9BACT</name>
<feature type="transmembrane region" description="Helical" evidence="2">
    <location>
        <begin position="119"/>
        <end position="138"/>
    </location>
</feature>
<feature type="region of interest" description="Disordered" evidence="1">
    <location>
        <begin position="144"/>
        <end position="165"/>
    </location>
</feature>
<reference evidence="4" key="1">
    <citation type="submission" date="2016-11" db="EMBL/GenBank/DDBJ databases">
        <authorList>
            <person name="Shukria A."/>
            <person name="Stevens D.C."/>
        </authorList>
    </citation>
    <scope>NUCLEOTIDE SEQUENCE [LARGE SCALE GENOMIC DNA]</scope>
    <source>
        <strain evidence="4">Cbfe23</strain>
    </source>
</reference>
<dbReference type="Proteomes" id="UP000182229">
    <property type="component" value="Unassembled WGS sequence"/>
</dbReference>
<dbReference type="STRING" id="83449.BON30_45250"/>
<sequence length="310" mass="33862">MNPPTNWTPGLAVLAVGVIAAVLFLLTQRRKGAPSASRDDVLEDLERRYQSRIEQLKELAADKHALAPERYEAERSRLEQEAVAALRARDEHLKARDKAPAPSTPAPAPTGFLSPQFKGALWGGGIVLFFGVLGYTLVSEQHPRGENEAATGRVPPGAMGSADAQQQGAPQMDSEFQQAWEKLQKNPADLESAAIVSHELIRNQMYEEAERVTLRALAVDPFNVELRVHQSVLQAVRGDEAGARRELLRLSDTYPDAQEGLLFLGALAMKQGDKAAALDAFERFAVEVPSSMHPPPLLAAIQQLRTELGR</sequence>
<feature type="transmembrane region" description="Helical" evidence="2">
    <location>
        <begin position="6"/>
        <end position="26"/>
    </location>
</feature>